<name>A0A2P5D3G8_PARAD</name>
<dbReference type="EMBL" id="JXTB01000068">
    <property type="protein sequence ID" value="PON67832.1"/>
    <property type="molecule type" value="Genomic_DNA"/>
</dbReference>
<comment type="caution">
    <text evidence="1">The sequence shown here is derived from an EMBL/GenBank/DDBJ whole genome shotgun (WGS) entry which is preliminary data.</text>
</comment>
<dbReference type="Proteomes" id="UP000237105">
    <property type="component" value="Unassembled WGS sequence"/>
</dbReference>
<organism evidence="1 2">
    <name type="scientific">Parasponia andersonii</name>
    <name type="common">Sponia andersonii</name>
    <dbReference type="NCBI Taxonomy" id="3476"/>
    <lineage>
        <taxon>Eukaryota</taxon>
        <taxon>Viridiplantae</taxon>
        <taxon>Streptophyta</taxon>
        <taxon>Embryophyta</taxon>
        <taxon>Tracheophyta</taxon>
        <taxon>Spermatophyta</taxon>
        <taxon>Magnoliopsida</taxon>
        <taxon>eudicotyledons</taxon>
        <taxon>Gunneridae</taxon>
        <taxon>Pentapetalae</taxon>
        <taxon>rosids</taxon>
        <taxon>fabids</taxon>
        <taxon>Rosales</taxon>
        <taxon>Cannabaceae</taxon>
        <taxon>Parasponia</taxon>
    </lineage>
</organism>
<sequence length="66" mass="7158">MHVIELGCGAAAHVSASLVSKPRTDGGQITRGENLWRQDLFNLLWDASTGGTDEEMVLSVIFKNIT</sequence>
<accession>A0A2P5D3G8</accession>
<reference evidence="2" key="1">
    <citation type="submission" date="2016-06" db="EMBL/GenBank/DDBJ databases">
        <title>Parallel loss of symbiosis genes in relatives of nitrogen-fixing non-legume Parasponia.</title>
        <authorList>
            <person name="Van Velzen R."/>
            <person name="Holmer R."/>
            <person name="Bu F."/>
            <person name="Rutten L."/>
            <person name="Van Zeijl A."/>
            <person name="Liu W."/>
            <person name="Santuari L."/>
            <person name="Cao Q."/>
            <person name="Sharma T."/>
            <person name="Shen D."/>
            <person name="Roswanjaya Y."/>
            <person name="Wardhani T."/>
            <person name="Kalhor M.S."/>
            <person name="Jansen J."/>
            <person name="Van den Hoogen J."/>
            <person name="Gungor B."/>
            <person name="Hartog M."/>
            <person name="Hontelez J."/>
            <person name="Verver J."/>
            <person name="Yang W.-C."/>
            <person name="Schijlen E."/>
            <person name="Repin R."/>
            <person name="Schilthuizen M."/>
            <person name="Schranz E."/>
            <person name="Heidstra R."/>
            <person name="Miyata K."/>
            <person name="Fedorova E."/>
            <person name="Kohlen W."/>
            <person name="Bisseling T."/>
            <person name="Smit S."/>
            <person name="Geurts R."/>
        </authorList>
    </citation>
    <scope>NUCLEOTIDE SEQUENCE [LARGE SCALE GENOMIC DNA]</scope>
    <source>
        <strain evidence="2">cv. WU1-14</strain>
    </source>
</reference>
<evidence type="ECO:0000313" key="1">
    <source>
        <dbReference type="EMBL" id="PON67832.1"/>
    </source>
</evidence>
<gene>
    <name evidence="1" type="ORF">PanWU01x14_100000</name>
</gene>
<evidence type="ECO:0000313" key="2">
    <source>
        <dbReference type="Proteomes" id="UP000237105"/>
    </source>
</evidence>
<proteinExistence type="predicted"/>
<keyword evidence="2" id="KW-1185">Reference proteome</keyword>
<dbReference type="AlphaFoldDB" id="A0A2P5D3G8"/>
<protein>
    <submittedName>
        <fullName evidence="1">Uncharacterized protein</fullName>
    </submittedName>
</protein>